<dbReference type="Gene3D" id="1.20.120.520">
    <property type="entry name" value="nmb1532 protein domain like"/>
    <property type="match status" value="1"/>
</dbReference>
<reference evidence="2" key="1">
    <citation type="submission" date="2023-08" db="EMBL/GenBank/DDBJ databases">
        <authorList>
            <person name="Chen Y."/>
            <person name="Shah S."/>
            <person name="Dougan E. K."/>
            <person name="Thang M."/>
            <person name="Chan C."/>
        </authorList>
    </citation>
    <scope>NUCLEOTIDE SEQUENCE</scope>
</reference>
<dbReference type="Proteomes" id="UP001178507">
    <property type="component" value="Unassembled WGS sequence"/>
</dbReference>
<feature type="region of interest" description="Disordered" evidence="1">
    <location>
        <begin position="1"/>
        <end position="41"/>
    </location>
</feature>
<name>A0AA36JHB6_9DINO</name>
<sequence length="258" mass="28555">MDLFRACSRADDGPINPQDPKYQADEKFKPDKESAWEQRPVHRDSWTLSHNAIRGEMKELHGALKAAAGRGGLQPWETKALKDAFAEHSAHVKAHFANGEDVLKPFLAPRIKLDPKLSSKSGKSLECLAKLDEQVGALSGNAEEVLKSFEPYMTDMLDYLGAEEGSSLLLMRAYFTPDEVMPIVQKLAAQSPGAAIGSMVYYAGDDTFSEYMTQESIGNFGWYFNYKGQRDSFKKSFVQNLESVSAGKMPSSCSMFGC</sequence>
<evidence type="ECO:0000313" key="3">
    <source>
        <dbReference type="Proteomes" id="UP001178507"/>
    </source>
</evidence>
<feature type="compositionally biased region" description="Basic and acidic residues" evidence="1">
    <location>
        <begin position="22"/>
        <end position="41"/>
    </location>
</feature>
<evidence type="ECO:0000313" key="2">
    <source>
        <dbReference type="EMBL" id="CAJ1405689.1"/>
    </source>
</evidence>
<evidence type="ECO:0008006" key="4">
    <source>
        <dbReference type="Google" id="ProtNLM"/>
    </source>
</evidence>
<gene>
    <name evidence="2" type="ORF">EVOR1521_LOCUS27839</name>
</gene>
<comment type="caution">
    <text evidence="2">The sequence shown here is derived from an EMBL/GenBank/DDBJ whole genome shotgun (WGS) entry which is preliminary data.</text>
</comment>
<accession>A0AA36JHB6</accession>
<keyword evidence="3" id="KW-1185">Reference proteome</keyword>
<dbReference type="AlphaFoldDB" id="A0AA36JHB6"/>
<dbReference type="CDD" id="cd12108">
    <property type="entry name" value="Hr-like"/>
    <property type="match status" value="1"/>
</dbReference>
<dbReference type="EMBL" id="CAUJNA010003597">
    <property type="protein sequence ID" value="CAJ1405689.1"/>
    <property type="molecule type" value="Genomic_DNA"/>
</dbReference>
<evidence type="ECO:0000256" key="1">
    <source>
        <dbReference type="SAM" id="MobiDB-lite"/>
    </source>
</evidence>
<protein>
    <recommendedName>
        <fullName evidence="4">Hemerythrin-like domain-containing protein</fullName>
    </recommendedName>
</protein>
<proteinExistence type="predicted"/>
<organism evidence="2 3">
    <name type="scientific">Effrenium voratum</name>
    <dbReference type="NCBI Taxonomy" id="2562239"/>
    <lineage>
        <taxon>Eukaryota</taxon>
        <taxon>Sar</taxon>
        <taxon>Alveolata</taxon>
        <taxon>Dinophyceae</taxon>
        <taxon>Suessiales</taxon>
        <taxon>Symbiodiniaceae</taxon>
        <taxon>Effrenium</taxon>
    </lineage>
</organism>